<comment type="catalytic activity">
    <reaction evidence="1 5">
        <text>dTDP-4-dehydro-6-deoxy-alpha-D-glucose = dTDP-4-dehydro-beta-L-rhamnose</text>
        <dbReference type="Rhea" id="RHEA:16969"/>
        <dbReference type="ChEBI" id="CHEBI:57649"/>
        <dbReference type="ChEBI" id="CHEBI:62830"/>
        <dbReference type="EC" id="5.1.3.13"/>
    </reaction>
</comment>
<reference evidence="6 7" key="1">
    <citation type="submission" date="2024-05" db="EMBL/GenBank/DDBJ databases">
        <title>Genome Sequence and Characterization of the New Strain Purple Sulfur Bacterium of Genus Thioalkalicoccus.</title>
        <authorList>
            <person name="Bryantseva I.A."/>
            <person name="Kyndt J.A."/>
            <person name="Imhoff J.F."/>
        </authorList>
    </citation>
    <scope>NUCLEOTIDE SEQUENCE [LARGE SCALE GENOMIC DNA]</scope>
    <source>
        <strain evidence="6 7">Um2</strain>
    </source>
</reference>
<name>A0ABV4BF24_9GAMM</name>
<sequence length="190" mass="21407">MTRIETAIPGVLILEPKVFGDERGFFMETWRRDGHAELGVPPGLVQDNLAFSRQGVLRGLHVQYPHPQGKLVQVLRGEVFDVAVDIRHGSPWFGRWVGVRLSGDNKRQFWVPPGFAHGYCVISDEALFGYKCSDYYHPETEFGVRWDDPAIGIEWPLTGPPQLSEKDRNAPCLEEIPEARLPIYEGGPPS</sequence>
<comment type="pathway">
    <text evidence="5">Carbohydrate biosynthesis; dTDP-L-rhamnose biosynthesis.</text>
</comment>
<dbReference type="Proteomes" id="UP001564408">
    <property type="component" value="Unassembled WGS sequence"/>
</dbReference>
<gene>
    <name evidence="6" type="primary">rfbC</name>
    <name evidence="6" type="ORF">ABC977_05580</name>
</gene>
<evidence type="ECO:0000256" key="2">
    <source>
        <dbReference type="ARBA" id="ARBA00001997"/>
    </source>
</evidence>
<dbReference type="GO" id="GO:0008830">
    <property type="term" value="F:dTDP-4-dehydrorhamnose 3,5-epimerase activity"/>
    <property type="evidence" value="ECO:0007669"/>
    <property type="project" value="UniProtKB-EC"/>
</dbReference>
<evidence type="ECO:0000313" key="7">
    <source>
        <dbReference type="Proteomes" id="UP001564408"/>
    </source>
</evidence>
<dbReference type="Pfam" id="PF00908">
    <property type="entry name" value="dTDP_sugar_isom"/>
    <property type="match status" value="1"/>
</dbReference>
<dbReference type="NCBIfam" id="TIGR01221">
    <property type="entry name" value="rmlC"/>
    <property type="match status" value="1"/>
</dbReference>
<dbReference type="InterPro" id="IPR011051">
    <property type="entry name" value="RmlC_Cupin_sf"/>
</dbReference>
<protein>
    <recommendedName>
        <fullName evidence="4 5">dTDP-4-dehydrorhamnose 3,5-epimerase</fullName>
        <ecNumber evidence="3 5">5.1.3.13</ecNumber>
    </recommendedName>
    <alternativeName>
        <fullName evidence="5">Thymidine diphospho-4-keto-rhamnose 3,5-epimerase</fullName>
    </alternativeName>
</protein>
<proteinExistence type="inferred from homology"/>
<evidence type="ECO:0000256" key="5">
    <source>
        <dbReference type="RuleBase" id="RU364069"/>
    </source>
</evidence>
<dbReference type="Gene3D" id="2.60.120.10">
    <property type="entry name" value="Jelly Rolls"/>
    <property type="match status" value="1"/>
</dbReference>
<organism evidence="6 7">
    <name type="scientific">Thioalkalicoccus limnaeus</name>
    <dbReference type="NCBI Taxonomy" id="120681"/>
    <lineage>
        <taxon>Bacteria</taxon>
        <taxon>Pseudomonadati</taxon>
        <taxon>Pseudomonadota</taxon>
        <taxon>Gammaproteobacteria</taxon>
        <taxon>Chromatiales</taxon>
        <taxon>Chromatiaceae</taxon>
        <taxon>Thioalkalicoccus</taxon>
    </lineage>
</organism>
<comment type="subunit">
    <text evidence="5">Homodimer.</text>
</comment>
<dbReference type="RefSeq" id="WP_369666266.1">
    <property type="nucleotide sequence ID" value="NZ_JBDKXB010000005.1"/>
</dbReference>
<dbReference type="CDD" id="cd00438">
    <property type="entry name" value="cupin_RmlC"/>
    <property type="match status" value="1"/>
</dbReference>
<dbReference type="SUPFAM" id="SSF51182">
    <property type="entry name" value="RmlC-like cupins"/>
    <property type="match status" value="1"/>
</dbReference>
<comment type="function">
    <text evidence="2 5">Catalyzes the epimerization of the C3' and C5'positions of dTDP-6-deoxy-D-xylo-4-hexulose, forming dTDP-6-deoxy-L-lyxo-4-hexulose.</text>
</comment>
<dbReference type="InterPro" id="IPR000888">
    <property type="entry name" value="RmlC-like"/>
</dbReference>
<evidence type="ECO:0000313" key="6">
    <source>
        <dbReference type="EMBL" id="MEY6431878.1"/>
    </source>
</evidence>
<dbReference type="PANTHER" id="PTHR21047">
    <property type="entry name" value="DTDP-6-DEOXY-D-GLUCOSE-3,5 EPIMERASE"/>
    <property type="match status" value="1"/>
</dbReference>
<dbReference type="PANTHER" id="PTHR21047:SF2">
    <property type="entry name" value="THYMIDINE DIPHOSPHO-4-KETO-RHAMNOSE 3,5-EPIMERASE"/>
    <property type="match status" value="1"/>
</dbReference>
<dbReference type="EC" id="5.1.3.13" evidence="3 5"/>
<keyword evidence="5 6" id="KW-0413">Isomerase</keyword>
<dbReference type="EMBL" id="JBDKXB010000005">
    <property type="protein sequence ID" value="MEY6431878.1"/>
    <property type="molecule type" value="Genomic_DNA"/>
</dbReference>
<keyword evidence="7" id="KW-1185">Reference proteome</keyword>
<accession>A0ABV4BF24</accession>
<evidence type="ECO:0000256" key="3">
    <source>
        <dbReference type="ARBA" id="ARBA00012098"/>
    </source>
</evidence>
<dbReference type="InterPro" id="IPR014710">
    <property type="entry name" value="RmlC-like_jellyroll"/>
</dbReference>
<comment type="similarity">
    <text evidence="5">Belongs to the dTDP-4-dehydrorhamnose 3,5-epimerase family.</text>
</comment>
<comment type="caution">
    <text evidence="6">The sequence shown here is derived from an EMBL/GenBank/DDBJ whole genome shotgun (WGS) entry which is preliminary data.</text>
</comment>
<evidence type="ECO:0000256" key="1">
    <source>
        <dbReference type="ARBA" id="ARBA00001298"/>
    </source>
</evidence>
<evidence type="ECO:0000256" key="4">
    <source>
        <dbReference type="ARBA" id="ARBA00019595"/>
    </source>
</evidence>